<feature type="binding site" evidence="6">
    <location>
        <position position="85"/>
    </location>
    <ligand>
        <name>pyrroloquinoline quinone</name>
        <dbReference type="ChEBI" id="CHEBI:58442"/>
    </ligand>
</feature>
<feature type="binding site" evidence="6">
    <location>
        <position position="184"/>
    </location>
    <ligand>
        <name>pyrroloquinoline quinone</name>
        <dbReference type="ChEBI" id="CHEBI:58442"/>
    </ligand>
</feature>
<name>A0A848F4E3_9BURK</name>
<sequence length="603" mass="64988">MVRAGVLLCVALLQGASVLAAAPPSPPAAASAPAPAEHEAEGEWPMAARDHANTRFSPLSDITPANVARLQPVLERPTGAERGHEAAPLVVGATLLVVTPYPNELIALDLSRPGFPEKWRYKPHPDAAAQGVACCDVVNRGAAYADGRVFFNTLDGQAIAVELETGREIWRTKLADIRRGETITMAPLVVRGKVLIGNSGGEYGVRGWLVALDAASGKEAWRAWSTGPDKDVLIGPAFKPFYPQDRGPDLGERSWSGQAWKQGGGNVWGWVSYDPKLDLLYYGTANPGPWNPEQRPGSNHWTSGVFARRPDTGEAVWFYQWSPHDLHDYDGVNENVLVDLPIGGAQPRPVLLHPDRNGYLYVLDRATGQVLSADPFAAVTTSLGVDLKTGALRYEPSKEPRTGRVMRDICPPSPGAKDWQPSAWSPRTRLLYIPHQNMCQDAVTYATSYIAGTPYVGADVRMKPGPGGHRGELSAWDPVARKEAWTIKENFPVWSGALATAGDVVFYGTMDGWFKAVDARSGKELWKHKTPSGIIGQPVSFRGPDGRQYVAVLSGVGGWAGAIVSGDLDPRDGTAAKGFVNAMRDLPQATRKGGAIHVFALPK</sequence>
<accession>A0A848F4E3</accession>
<feature type="region of interest" description="Disordered" evidence="9">
    <location>
        <begin position="402"/>
        <end position="421"/>
    </location>
</feature>
<proteinExistence type="inferred from homology"/>
<organism evidence="12 13">
    <name type="scientific">Azohydromonas caseinilytica</name>
    <dbReference type="NCBI Taxonomy" id="2728836"/>
    <lineage>
        <taxon>Bacteria</taxon>
        <taxon>Pseudomonadati</taxon>
        <taxon>Pseudomonadota</taxon>
        <taxon>Betaproteobacteria</taxon>
        <taxon>Burkholderiales</taxon>
        <taxon>Sphaerotilaceae</taxon>
        <taxon>Azohydromonas</taxon>
    </lineage>
</organism>
<comment type="cofactor">
    <cofactor evidence="6">
        <name>pyrroloquinoline quinone</name>
        <dbReference type="ChEBI" id="CHEBI:58442"/>
    </cofactor>
    <text evidence="6">Binds 1 PQQ group per subunit.</text>
</comment>
<evidence type="ECO:0000256" key="5">
    <source>
        <dbReference type="PIRSR" id="PIRSR617512-1"/>
    </source>
</evidence>
<evidence type="ECO:0000259" key="11">
    <source>
        <dbReference type="Pfam" id="PF01011"/>
    </source>
</evidence>
<dbReference type="AlphaFoldDB" id="A0A848F4E3"/>
<gene>
    <name evidence="12" type="ORF">HHL10_02995</name>
</gene>
<dbReference type="SMART" id="SM00564">
    <property type="entry name" value="PQQ"/>
    <property type="match status" value="4"/>
</dbReference>
<dbReference type="Pfam" id="PF01011">
    <property type="entry name" value="PQQ"/>
    <property type="match status" value="2"/>
</dbReference>
<keyword evidence="3 6" id="KW-0634">PQQ</keyword>
<dbReference type="SUPFAM" id="SSF50998">
    <property type="entry name" value="Quinoprotein alcohol dehydrogenase-like"/>
    <property type="match status" value="1"/>
</dbReference>
<dbReference type="GO" id="GO:0005509">
    <property type="term" value="F:calcium ion binding"/>
    <property type="evidence" value="ECO:0007669"/>
    <property type="project" value="InterPro"/>
</dbReference>
<evidence type="ECO:0000256" key="1">
    <source>
        <dbReference type="ARBA" id="ARBA00008156"/>
    </source>
</evidence>
<feature type="disulfide bond" evidence="8">
    <location>
        <begin position="134"/>
        <end position="135"/>
    </location>
</feature>
<keyword evidence="4" id="KW-0560">Oxidoreductase</keyword>
<dbReference type="PANTHER" id="PTHR32303:SF4">
    <property type="entry name" value="QUINOPROTEIN GLUCOSE DEHYDROGENASE"/>
    <property type="match status" value="1"/>
</dbReference>
<keyword evidence="2 7" id="KW-0479">Metal-binding</keyword>
<evidence type="ECO:0000256" key="2">
    <source>
        <dbReference type="ARBA" id="ARBA00022723"/>
    </source>
</evidence>
<evidence type="ECO:0000256" key="10">
    <source>
        <dbReference type="SAM" id="SignalP"/>
    </source>
</evidence>
<evidence type="ECO:0000256" key="8">
    <source>
        <dbReference type="PIRSR" id="PIRSR617512-4"/>
    </source>
</evidence>
<feature type="domain" description="Pyrrolo-quinoline quinone repeat" evidence="11">
    <location>
        <begin position="484"/>
        <end position="550"/>
    </location>
</feature>
<evidence type="ECO:0000256" key="4">
    <source>
        <dbReference type="ARBA" id="ARBA00023002"/>
    </source>
</evidence>
<dbReference type="NCBIfam" id="TIGR03075">
    <property type="entry name" value="PQQ_enz_alc_DH"/>
    <property type="match status" value="1"/>
</dbReference>
<feature type="domain" description="Pyrrolo-quinoline quinone repeat" evidence="11">
    <location>
        <begin position="44"/>
        <end position="371"/>
    </location>
</feature>
<dbReference type="InterPro" id="IPR018391">
    <property type="entry name" value="PQQ_b-propeller_rpt"/>
</dbReference>
<reference evidence="12 13" key="1">
    <citation type="submission" date="2020-04" db="EMBL/GenBank/DDBJ databases">
        <title>Azohydromonas sp. isolated from soil.</title>
        <authorList>
            <person name="Dahal R.H."/>
        </authorList>
    </citation>
    <scope>NUCLEOTIDE SEQUENCE [LARGE SCALE GENOMIC DNA]</scope>
    <source>
        <strain evidence="12 13">G-1-1-14</strain>
    </source>
</reference>
<dbReference type="GO" id="GO:0016020">
    <property type="term" value="C:membrane"/>
    <property type="evidence" value="ECO:0007669"/>
    <property type="project" value="InterPro"/>
</dbReference>
<dbReference type="CDD" id="cd10278">
    <property type="entry name" value="PQQ_MDH"/>
    <property type="match status" value="1"/>
</dbReference>
<evidence type="ECO:0000256" key="9">
    <source>
        <dbReference type="SAM" id="MobiDB-lite"/>
    </source>
</evidence>
<keyword evidence="10" id="KW-0732">Signal</keyword>
<keyword evidence="13" id="KW-1185">Reference proteome</keyword>
<feature type="binding site" evidence="7">
    <location>
        <position position="202"/>
    </location>
    <ligand>
        <name>Ca(2+)</name>
        <dbReference type="ChEBI" id="CHEBI:29108"/>
    </ligand>
</feature>
<dbReference type="PANTHER" id="PTHR32303">
    <property type="entry name" value="QUINOPROTEIN ALCOHOL DEHYDROGENASE (CYTOCHROME C)"/>
    <property type="match status" value="1"/>
</dbReference>
<evidence type="ECO:0000313" key="13">
    <source>
        <dbReference type="Proteomes" id="UP000574067"/>
    </source>
</evidence>
<feature type="chain" id="PRO_5032510057" evidence="10">
    <location>
        <begin position="22"/>
        <end position="603"/>
    </location>
</feature>
<feature type="signal peptide" evidence="10">
    <location>
        <begin position="1"/>
        <end position="21"/>
    </location>
</feature>
<comment type="similarity">
    <text evidence="1">Belongs to the bacterial PQQ dehydrogenase family.</text>
</comment>
<keyword evidence="8" id="KW-1015">Disulfide bond</keyword>
<dbReference type="EMBL" id="JABBFW010000001">
    <property type="protein sequence ID" value="NML13948.1"/>
    <property type="molecule type" value="Genomic_DNA"/>
</dbReference>
<feature type="binding site" evidence="7">
    <location>
        <position position="286"/>
    </location>
    <ligand>
        <name>Ca(2+)</name>
        <dbReference type="ChEBI" id="CHEBI:29108"/>
    </ligand>
</feature>
<feature type="binding site" evidence="6">
    <location>
        <position position="140"/>
    </location>
    <ligand>
        <name>pyrroloquinoline quinone</name>
        <dbReference type="ChEBI" id="CHEBI:58442"/>
    </ligand>
</feature>
<protein>
    <submittedName>
        <fullName evidence="12">Methanol/ethanol family PQQ-dependent dehydrogenase</fullName>
    </submittedName>
</protein>
<feature type="binding site" evidence="7">
    <location>
        <position position="328"/>
    </location>
    <ligand>
        <name>Ca(2+)</name>
        <dbReference type="ChEBI" id="CHEBI:29108"/>
    </ligand>
</feature>
<comment type="caution">
    <text evidence="12">The sequence shown here is derived from an EMBL/GenBank/DDBJ whole genome shotgun (WGS) entry which is preliminary data.</text>
</comment>
<evidence type="ECO:0000256" key="7">
    <source>
        <dbReference type="PIRSR" id="PIRSR617512-3"/>
    </source>
</evidence>
<dbReference type="Proteomes" id="UP000574067">
    <property type="component" value="Unassembled WGS sequence"/>
</dbReference>
<feature type="region of interest" description="Disordered" evidence="9">
    <location>
        <begin position="23"/>
        <end position="42"/>
    </location>
</feature>
<dbReference type="InterPro" id="IPR011047">
    <property type="entry name" value="Quinoprotein_ADH-like_sf"/>
</dbReference>
<evidence type="ECO:0000313" key="12">
    <source>
        <dbReference type="EMBL" id="NML13948.1"/>
    </source>
</evidence>
<dbReference type="InterPro" id="IPR017512">
    <property type="entry name" value="PQQ_MeOH/EtOH_DH"/>
</dbReference>
<evidence type="ECO:0000256" key="6">
    <source>
        <dbReference type="PIRSR" id="PIRSR617512-2"/>
    </source>
</evidence>
<comment type="cofactor">
    <cofactor evidence="7">
        <name>Ca(2+)</name>
        <dbReference type="ChEBI" id="CHEBI:29108"/>
    </cofactor>
    <text evidence="7">Binds 1 Ca(2+) ion per subunit.</text>
</comment>
<keyword evidence="7" id="KW-0106">Calcium</keyword>
<feature type="active site" description="Proton acceptor" evidence="5">
    <location>
        <position position="328"/>
    </location>
</feature>
<dbReference type="GO" id="GO:0016614">
    <property type="term" value="F:oxidoreductase activity, acting on CH-OH group of donors"/>
    <property type="evidence" value="ECO:0007669"/>
    <property type="project" value="InterPro"/>
</dbReference>
<dbReference type="Gene3D" id="2.140.10.10">
    <property type="entry name" value="Quinoprotein alcohol dehydrogenase-like superfamily"/>
    <property type="match status" value="1"/>
</dbReference>
<dbReference type="InterPro" id="IPR002372">
    <property type="entry name" value="PQQ_rpt_dom"/>
</dbReference>
<dbReference type="RefSeq" id="WP_169158821.1">
    <property type="nucleotide sequence ID" value="NZ_JABBFW010000001.1"/>
</dbReference>
<evidence type="ECO:0000256" key="3">
    <source>
        <dbReference type="ARBA" id="ARBA00022891"/>
    </source>
</evidence>